<protein>
    <submittedName>
        <fullName evidence="1">HEAT repeat-containing protein 6</fullName>
    </submittedName>
</protein>
<organism evidence="1 2">
    <name type="scientific">Camellia lanceoleosa</name>
    <dbReference type="NCBI Taxonomy" id="1840588"/>
    <lineage>
        <taxon>Eukaryota</taxon>
        <taxon>Viridiplantae</taxon>
        <taxon>Streptophyta</taxon>
        <taxon>Embryophyta</taxon>
        <taxon>Tracheophyta</taxon>
        <taxon>Spermatophyta</taxon>
        <taxon>Magnoliopsida</taxon>
        <taxon>eudicotyledons</taxon>
        <taxon>Gunneridae</taxon>
        <taxon>Pentapetalae</taxon>
        <taxon>asterids</taxon>
        <taxon>Ericales</taxon>
        <taxon>Theaceae</taxon>
        <taxon>Camellia</taxon>
    </lineage>
</organism>
<evidence type="ECO:0000313" key="1">
    <source>
        <dbReference type="EMBL" id="KAI8020009.1"/>
    </source>
</evidence>
<keyword evidence="2" id="KW-1185">Reference proteome</keyword>
<dbReference type="Proteomes" id="UP001060215">
    <property type="component" value="Chromosome 2"/>
</dbReference>
<comment type="caution">
    <text evidence="1">The sequence shown here is derived from an EMBL/GenBank/DDBJ whole genome shotgun (WGS) entry which is preliminary data.</text>
</comment>
<reference evidence="1 2" key="1">
    <citation type="journal article" date="2022" name="Plant J.">
        <title>Chromosome-level genome of Camellia lanceoleosa provides a valuable resource for understanding genome evolution and self-incompatibility.</title>
        <authorList>
            <person name="Gong W."/>
            <person name="Xiao S."/>
            <person name="Wang L."/>
            <person name="Liao Z."/>
            <person name="Chang Y."/>
            <person name="Mo W."/>
            <person name="Hu G."/>
            <person name="Li W."/>
            <person name="Zhao G."/>
            <person name="Zhu H."/>
            <person name="Hu X."/>
            <person name="Ji K."/>
            <person name="Xiang X."/>
            <person name="Song Q."/>
            <person name="Yuan D."/>
            <person name="Jin S."/>
            <person name="Zhang L."/>
        </authorList>
    </citation>
    <scope>NUCLEOTIDE SEQUENCE [LARGE SCALE GENOMIC DNA]</scope>
    <source>
        <strain evidence="1">SQ_2022a</strain>
    </source>
</reference>
<sequence length="1211" mass="133277">MAASSSPSPSPSPSPSLSAVRSWRMAFLTLRDETLTSPPSTAVVHLLNHLIFSNSDNLIRVASDLPSHEITSDLMFLMEVARTTADTAALNDDIIHTFTQLSHFVYDVSHRVSLDINSSYWALMLDSFGRMVEIFLGKAGRMRVLSGNVVVRALKHCLETTRCLASVYQRKCSLSENTELLNFLISIVACSHAELYCSSSFSGHQRYTAEFGKRIPRYNSLWEVQTITFTMISEVFSRVGSSLSVDMWQSTIQVLKNVMDVLASKNLLVEDNVMAKFYTSLLHCLHLVLIDPKGPLSDHVAGFVAALRMFFIYGIANKSQLLYPLVGHKKEISSLGLKLNLGESSKSDSGPYRPPHLRKQDLTNLQPLKAPESVSFSVQEFSTIDYTSSDSDYSDNDGPAKDADNIRCFKARVAAIVCIQDLCRADPKLFTAQWTMLLPSSDVLQPRKYEATLMTCLLFDPYLKARIAAASTLVAMLDGPASVFLQVAELKESTKCGSFTALSSSLGQILMQLHTGILYLIQHETHGGLLVSLFKILMLLISSTPYSRMPGDLMPNLISSLRARIEEGFPPRSDETNLLAVAINCLTAALSASPSSPKVRNLFVEELHEGFVEPQEKSGILSTIFRYSEPVNSPTISLEALQAVRAVSHNYPDIIVVCWEQVSSTVLGFLRLNTLEVPTRPWKDNNGKVVGSIGEKVITAAIKVLDECLRAISGFKGTEDLFDDKLFDTPFTSDYTRIKKISSAPSYGSETLAVTKDEPEGYRLGSEQWSEAIEKHMPLVLRHSSAMVRAASVTCFAGITSSVFSSLPKEKQDFILTSSVNAALNDEVSSVRSAACRAIGVLTCFPQIAQSAEILGKFIHAADINTRDPLVLVRITASWALANICDSLHHCINAVTSKRCSVDLKVASHLIVLLIECSLRLTKDGDKIKANAVRALGNLSRFVQFTSQPGIFHGHVDVMGLSLISDSAEELPGRSDLNDSQKEKLALNSFQPASLEDSRWLGRMVQAFLSCVATGNVKVQWNVCHALSNLFLNETLKLGNMDWAPSVFSILLLLLRDSPNYKIRIQAAAALAVPATILDYGGSFSDVIQGVEHTVENLSSDQITPSSFKYRIALEKQLTSTMLHVLALASSADHPPVKDFLVKKASFLEEWFKMLCLSLGETSTQLEAENNSTEYQKKGMISRAIRSLIEVYEGRDHLATAQKFNKLANSI</sequence>
<accession>A0ACC0I2V2</accession>
<dbReference type="EMBL" id="CM045759">
    <property type="protein sequence ID" value="KAI8020009.1"/>
    <property type="molecule type" value="Genomic_DNA"/>
</dbReference>
<gene>
    <name evidence="1" type="ORF">LOK49_LG04G02895</name>
</gene>
<name>A0ACC0I2V2_9ERIC</name>
<proteinExistence type="predicted"/>
<evidence type="ECO:0000313" key="2">
    <source>
        <dbReference type="Proteomes" id="UP001060215"/>
    </source>
</evidence>